<evidence type="ECO:0000313" key="2">
    <source>
        <dbReference type="Proteomes" id="UP000006056"/>
    </source>
</evidence>
<keyword evidence="2" id="KW-1185">Reference proteome</keyword>
<dbReference type="OrthoDB" id="101225at2"/>
<dbReference type="KEGG" id="trs:Terro_3260"/>
<dbReference type="PATRIC" id="fig|926566.3.peg.3204"/>
<dbReference type="STRING" id="926566.Terro_3260"/>
<dbReference type="HOGENOM" id="CLU_508912_0_0_0"/>
<reference evidence="1 2" key="1">
    <citation type="submission" date="2012-06" db="EMBL/GenBank/DDBJ databases">
        <title>Complete genome of Terriglobus roseus DSM 18391.</title>
        <authorList>
            <consortium name="US DOE Joint Genome Institute (JGI-PGF)"/>
            <person name="Lucas S."/>
            <person name="Copeland A."/>
            <person name="Lapidus A."/>
            <person name="Glavina del Rio T."/>
            <person name="Dalin E."/>
            <person name="Tice H."/>
            <person name="Bruce D."/>
            <person name="Goodwin L."/>
            <person name="Pitluck S."/>
            <person name="Peters L."/>
            <person name="Mikhailova N."/>
            <person name="Munk A.C.C."/>
            <person name="Kyrpides N."/>
            <person name="Mavromatis K."/>
            <person name="Ivanova N."/>
            <person name="Brettin T."/>
            <person name="Detter J.C."/>
            <person name="Han C."/>
            <person name="Larimer F."/>
            <person name="Land M."/>
            <person name="Hauser L."/>
            <person name="Markowitz V."/>
            <person name="Cheng J.-F."/>
            <person name="Hugenholtz P."/>
            <person name="Woyke T."/>
            <person name="Wu D."/>
            <person name="Brambilla E."/>
            <person name="Klenk H.-P."/>
            <person name="Eisen J.A."/>
        </authorList>
    </citation>
    <scope>NUCLEOTIDE SEQUENCE [LARGE SCALE GENOMIC DNA]</scope>
    <source>
        <strain evidence="2">DSM 18391 / NRRL B-41598 / KBS 63</strain>
    </source>
</reference>
<evidence type="ECO:0000313" key="1">
    <source>
        <dbReference type="EMBL" id="AFL89478.1"/>
    </source>
</evidence>
<proteinExistence type="predicted"/>
<dbReference type="Proteomes" id="UP000006056">
    <property type="component" value="Chromosome"/>
</dbReference>
<dbReference type="RefSeq" id="WP_014786739.1">
    <property type="nucleotide sequence ID" value="NC_018014.1"/>
</dbReference>
<protein>
    <submittedName>
        <fullName evidence="1">Uncharacterized protein</fullName>
    </submittedName>
</protein>
<gene>
    <name evidence="1" type="ordered locus">Terro_3260</name>
</gene>
<name>I3ZJR0_TERRK</name>
<organism evidence="1 2">
    <name type="scientific">Terriglobus roseus (strain DSM 18391 / NRRL B-41598 / KBS 63)</name>
    <dbReference type="NCBI Taxonomy" id="926566"/>
    <lineage>
        <taxon>Bacteria</taxon>
        <taxon>Pseudomonadati</taxon>
        <taxon>Acidobacteriota</taxon>
        <taxon>Terriglobia</taxon>
        <taxon>Terriglobales</taxon>
        <taxon>Acidobacteriaceae</taxon>
        <taxon>Terriglobus</taxon>
    </lineage>
</organism>
<dbReference type="eggNOG" id="ENOG502ZB8S">
    <property type="taxonomic scope" value="Bacteria"/>
</dbReference>
<accession>I3ZJR0</accession>
<dbReference type="AlphaFoldDB" id="I3ZJR0"/>
<dbReference type="EMBL" id="CP003379">
    <property type="protein sequence ID" value="AFL89478.1"/>
    <property type="molecule type" value="Genomic_DNA"/>
</dbReference>
<sequence length="536" mass="60149">MPPRATAIAEQTPAEIARALEDFLAENTRAVLLEDGRALFDMRESRYSVSQEHGRCTLHLWSEDRNMVRRVCGVAARKDTLKLQTLRFGQSKPQMLELVAQPDRRTPTARDTTRRRYAATLERVLLRAYPDWKADDFRIAMDLEQSFGPAYARGVLQRGQQAWAVVGVNADESQATVDGVLTVGLLWLNLCREQAGGRRLFVGLHIIVPRGTASTTLARMAWLREDAAQWKLSELDQRTEELTERDAADTGNLITKLMHAPNAATAAERFAAPLHQAMAMVPAVDHARVEQRLRSSTELALLLHGLEFARIRQGASANSFAQTTEISFGAGVQETPLDAGSEPMIREFVERLFARRRPGGAQKDPLYRMQPEAWLESELRANIGPLTDGQGSLACFDTDYVYAQVPAFQASDRGMLDLLTVTNDGRLAVLELKAHEDMHFALQGLDYWLRVRWHHTQTIDASTGLGTFQKHGYFPGLRLSAEPPRLYLVAPSLRIHPATETVLRYLKPQVEWTVLGLNEKWRDGVKVVTRKRSPGK</sequence>